<accession>A0A9P5ZEE4</accession>
<dbReference type="EMBL" id="MU155131">
    <property type="protein sequence ID" value="KAF9486169.1"/>
    <property type="molecule type" value="Genomic_DNA"/>
</dbReference>
<dbReference type="Proteomes" id="UP000807469">
    <property type="component" value="Unassembled WGS sequence"/>
</dbReference>
<keyword evidence="2" id="KW-1185">Reference proteome</keyword>
<name>A0A9P5ZEE4_9AGAR</name>
<protein>
    <submittedName>
        <fullName evidence="1">Uncharacterized protein</fullName>
    </submittedName>
</protein>
<evidence type="ECO:0000313" key="1">
    <source>
        <dbReference type="EMBL" id="KAF9486169.1"/>
    </source>
</evidence>
<sequence>MAVNQHNLEVENSNLNIHEQLRDLSSCGQVSQAFYSASRRYLFSLIFIGVVRRGHRLQSLAMTRIRKLLDILSENPLIQRQIQNLRIDVTYIDETLAPSETHEYEAMESEVIDFQLAEIGFDSLMLQFMALKSLTIHPIPGYSSLCTFKNLSRLFSSLSVLPTCCPNLHKLIMDNVKSVPTSFLSQWPCITDFVALSTTFTQEGSSMNDVMHFKRFSLRVISPGADAELLKSIDFGRLRDLSLIFSRCWARYTLYMVLRCIDNALPVLNRLCLNNIFKFQVALPISISGFPSLQVLDIIDRVSPYDKGLLPNLARFLTPANSATLNIRIINLTIWGPHAFDIILLGSSAEWATLDRIFSSNQYSHLTRVRIMIVVDLSGFVDQELVKSAIDNFTSNFVPLTHALQSVSISVEHCLS</sequence>
<organism evidence="1 2">
    <name type="scientific">Pholiota conissans</name>
    <dbReference type="NCBI Taxonomy" id="109636"/>
    <lineage>
        <taxon>Eukaryota</taxon>
        <taxon>Fungi</taxon>
        <taxon>Dikarya</taxon>
        <taxon>Basidiomycota</taxon>
        <taxon>Agaricomycotina</taxon>
        <taxon>Agaricomycetes</taxon>
        <taxon>Agaricomycetidae</taxon>
        <taxon>Agaricales</taxon>
        <taxon>Agaricineae</taxon>
        <taxon>Strophariaceae</taxon>
        <taxon>Pholiota</taxon>
    </lineage>
</organism>
<proteinExistence type="predicted"/>
<reference evidence="1" key="1">
    <citation type="submission" date="2020-11" db="EMBL/GenBank/DDBJ databases">
        <authorList>
            <consortium name="DOE Joint Genome Institute"/>
            <person name="Ahrendt S."/>
            <person name="Riley R."/>
            <person name="Andreopoulos W."/>
            <person name="Labutti K."/>
            <person name="Pangilinan J."/>
            <person name="Ruiz-Duenas F.J."/>
            <person name="Barrasa J.M."/>
            <person name="Sanchez-Garcia M."/>
            <person name="Camarero S."/>
            <person name="Miyauchi S."/>
            <person name="Serrano A."/>
            <person name="Linde D."/>
            <person name="Babiker R."/>
            <person name="Drula E."/>
            <person name="Ayuso-Fernandez I."/>
            <person name="Pacheco R."/>
            <person name="Padilla G."/>
            <person name="Ferreira P."/>
            <person name="Barriuso J."/>
            <person name="Kellner H."/>
            <person name="Castanera R."/>
            <person name="Alfaro M."/>
            <person name="Ramirez L."/>
            <person name="Pisabarro A.G."/>
            <person name="Kuo A."/>
            <person name="Tritt A."/>
            <person name="Lipzen A."/>
            <person name="He G."/>
            <person name="Yan M."/>
            <person name="Ng V."/>
            <person name="Cullen D."/>
            <person name="Martin F."/>
            <person name="Rosso M.-N."/>
            <person name="Henrissat B."/>
            <person name="Hibbett D."/>
            <person name="Martinez A.T."/>
            <person name="Grigoriev I.V."/>
        </authorList>
    </citation>
    <scope>NUCLEOTIDE SEQUENCE</scope>
    <source>
        <strain evidence="1">CIRM-BRFM 674</strain>
    </source>
</reference>
<evidence type="ECO:0000313" key="2">
    <source>
        <dbReference type="Proteomes" id="UP000807469"/>
    </source>
</evidence>
<dbReference type="AlphaFoldDB" id="A0A9P5ZEE4"/>
<dbReference type="OrthoDB" id="2745898at2759"/>
<gene>
    <name evidence="1" type="ORF">BDN70DRAFT_926873</name>
</gene>
<comment type="caution">
    <text evidence="1">The sequence shown here is derived from an EMBL/GenBank/DDBJ whole genome shotgun (WGS) entry which is preliminary data.</text>
</comment>